<dbReference type="EMBL" id="BAABIM010000006">
    <property type="protein sequence ID" value="GAA4699854.1"/>
    <property type="molecule type" value="Genomic_DNA"/>
</dbReference>
<evidence type="ECO:0000256" key="1">
    <source>
        <dbReference type="SAM" id="MobiDB-lite"/>
    </source>
</evidence>
<organism evidence="2 3">
    <name type="scientific">Nocardioides nanhaiensis</name>
    <dbReference type="NCBI Taxonomy" id="1476871"/>
    <lineage>
        <taxon>Bacteria</taxon>
        <taxon>Bacillati</taxon>
        <taxon>Actinomycetota</taxon>
        <taxon>Actinomycetes</taxon>
        <taxon>Propionibacteriales</taxon>
        <taxon>Nocardioidaceae</taxon>
        <taxon>Nocardioides</taxon>
    </lineage>
</organism>
<dbReference type="RefSeq" id="WP_345273246.1">
    <property type="nucleotide sequence ID" value="NZ_BAABIM010000006.1"/>
</dbReference>
<name>A0ABP8X2Y1_9ACTN</name>
<accession>A0ABP8X2Y1</accession>
<protein>
    <submittedName>
        <fullName evidence="2">Uncharacterized protein</fullName>
    </submittedName>
</protein>
<keyword evidence="3" id="KW-1185">Reference proteome</keyword>
<dbReference type="Proteomes" id="UP001500621">
    <property type="component" value="Unassembled WGS sequence"/>
</dbReference>
<reference evidence="3" key="1">
    <citation type="journal article" date="2019" name="Int. J. Syst. Evol. Microbiol.">
        <title>The Global Catalogue of Microorganisms (GCM) 10K type strain sequencing project: providing services to taxonomists for standard genome sequencing and annotation.</title>
        <authorList>
            <consortium name="The Broad Institute Genomics Platform"/>
            <consortium name="The Broad Institute Genome Sequencing Center for Infectious Disease"/>
            <person name="Wu L."/>
            <person name="Ma J."/>
        </authorList>
    </citation>
    <scope>NUCLEOTIDE SEQUENCE [LARGE SCALE GENOMIC DNA]</scope>
    <source>
        <strain evidence="3">JCM 18127</strain>
    </source>
</reference>
<proteinExistence type="predicted"/>
<sequence>MSAARDAVHLEPTGDQTAAIDAVAARLARDGGGRVPLGTLLGDLDRRARRTWLPARAVHRAYTFDATDRRDERWWPQGVTTSGDADPSGRVEGRRLVAVAWYAKQLPGDPKGGQGSRVTLLDLDSRRYRHVLLARVVAGKDGAEPTLAPLRVHAGGLVWHGPHLHVAATGRGFHTCHTDDLLRVPDALARSDDWPLAGYRYVLPVRFSYRAQAAEGAEPLRYSFLSLDRASDPPALVAGEYARGSQGDRSRRLARFPLDPSSGLPGTGPDGAARPELLAEGVAQMQGAVVAQGRWHVTTSHGPWGPGSVWTGTPGERLHQHRWATPMGVEDISYWPGTDELWSVSEHPRRRWVFAMRRRWFERRHPRG</sequence>
<gene>
    <name evidence="2" type="ORF">GCM10023226_43370</name>
</gene>
<evidence type="ECO:0000313" key="3">
    <source>
        <dbReference type="Proteomes" id="UP001500621"/>
    </source>
</evidence>
<feature type="region of interest" description="Disordered" evidence="1">
    <location>
        <begin position="242"/>
        <end position="273"/>
    </location>
</feature>
<evidence type="ECO:0000313" key="2">
    <source>
        <dbReference type="EMBL" id="GAA4699854.1"/>
    </source>
</evidence>
<comment type="caution">
    <text evidence="2">The sequence shown here is derived from an EMBL/GenBank/DDBJ whole genome shotgun (WGS) entry which is preliminary data.</text>
</comment>